<dbReference type="InterPro" id="IPR011009">
    <property type="entry name" value="Kinase-like_dom_sf"/>
</dbReference>
<evidence type="ECO:0000259" key="11">
    <source>
        <dbReference type="PROSITE" id="PS51007"/>
    </source>
</evidence>
<evidence type="ECO:0000256" key="5">
    <source>
        <dbReference type="ARBA" id="ARBA00022777"/>
    </source>
</evidence>
<dbReference type="SUPFAM" id="SSF56112">
    <property type="entry name" value="Protein kinase-like (PK-like)"/>
    <property type="match status" value="2"/>
</dbReference>
<feature type="domain" description="Protein kinase" evidence="10">
    <location>
        <begin position="319"/>
        <end position="574"/>
    </location>
</feature>
<dbReference type="EMBL" id="PKPP01018903">
    <property type="protein sequence ID" value="PWA36042.1"/>
    <property type="molecule type" value="Genomic_DNA"/>
</dbReference>
<keyword evidence="4 9" id="KW-0547">Nucleotide-binding</keyword>
<comment type="caution">
    <text evidence="12">The sequence shown here is derived from an EMBL/GenBank/DDBJ whole genome shotgun (WGS) entry which is preliminary data.</text>
</comment>
<organism evidence="12 13">
    <name type="scientific">Artemisia annua</name>
    <name type="common">Sweet wormwood</name>
    <dbReference type="NCBI Taxonomy" id="35608"/>
    <lineage>
        <taxon>Eukaryota</taxon>
        <taxon>Viridiplantae</taxon>
        <taxon>Streptophyta</taxon>
        <taxon>Embryophyta</taxon>
        <taxon>Tracheophyta</taxon>
        <taxon>Spermatophyta</taxon>
        <taxon>Magnoliopsida</taxon>
        <taxon>eudicotyledons</taxon>
        <taxon>Gunneridae</taxon>
        <taxon>Pentapetalae</taxon>
        <taxon>asterids</taxon>
        <taxon>campanulids</taxon>
        <taxon>Asterales</taxon>
        <taxon>Asteraceae</taxon>
        <taxon>Asteroideae</taxon>
        <taxon>Anthemideae</taxon>
        <taxon>Artemisiinae</taxon>
        <taxon>Artemisia</taxon>
    </lineage>
</organism>
<feature type="binding site" evidence="9">
    <location>
        <position position="31"/>
    </location>
    <ligand>
        <name>ATP</name>
        <dbReference type="ChEBI" id="CHEBI:30616"/>
    </ligand>
</feature>
<dbReference type="Pfam" id="PF14299">
    <property type="entry name" value="PP2"/>
    <property type="match status" value="2"/>
</dbReference>
<dbReference type="SMART" id="SM00220">
    <property type="entry name" value="S_TKc"/>
    <property type="match status" value="2"/>
</dbReference>
<dbReference type="GO" id="GO:0005524">
    <property type="term" value="F:ATP binding"/>
    <property type="evidence" value="ECO:0007669"/>
    <property type="project" value="UniProtKB-UniRule"/>
</dbReference>
<dbReference type="InterPro" id="IPR009056">
    <property type="entry name" value="Cyt_c-like_dom"/>
</dbReference>
<accession>A0A2U1KH23</accession>
<keyword evidence="2" id="KW-0808">Transferase</keyword>
<evidence type="ECO:0000256" key="6">
    <source>
        <dbReference type="ARBA" id="ARBA00022840"/>
    </source>
</evidence>
<dbReference type="InterPro" id="IPR045272">
    <property type="entry name" value="ANXUR1/2-like"/>
</dbReference>
<dbReference type="InterPro" id="IPR017441">
    <property type="entry name" value="Protein_kinase_ATP_BS"/>
</dbReference>
<reference evidence="12 13" key="1">
    <citation type="journal article" date="2018" name="Mol. Plant">
        <title>The genome of Artemisia annua provides insight into the evolution of Asteraceae family and artemisinin biosynthesis.</title>
        <authorList>
            <person name="Shen Q."/>
            <person name="Zhang L."/>
            <person name="Liao Z."/>
            <person name="Wang S."/>
            <person name="Yan T."/>
            <person name="Shi P."/>
            <person name="Liu M."/>
            <person name="Fu X."/>
            <person name="Pan Q."/>
            <person name="Wang Y."/>
            <person name="Lv Z."/>
            <person name="Lu X."/>
            <person name="Zhang F."/>
            <person name="Jiang W."/>
            <person name="Ma Y."/>
            <person name="Chen M."/>
            <person name="Hao X."/>
            <person name="Li L."/>
            <person name="Tang Y."/>
            <person name="Lv G."/>
            <person name="Zhou Y."/>
            <person name="Sun X."/>
            <person name="Brodelius P.E."/>
            <person name="Rose J.K.C."/>
            <person name="Tang K."/>
        </authorList>
    </citation>
    <scope>NUCLEOTIDE SEQUENCE [LARGE SCALE GENOMIC DNA]</scope>
    <source>
        <strain evidence="13">cv. Huhao1</strain>
        <tissue evidence="12">Leaf</tissue>
    </source>
</reference>
<protein>
    <submittedName>
        <fullName evidence="12">Phloem protein 2-like protein</fullName>
    </submittedName>
</protein>
<dbReference type="GO" id="GO:0004674">
    <property type="term" value="F:protein serine/threonine kinase activity"/>
    <property type="evidence" value="ECO:0007669"/>
    <property type="project" value="UniProtKB-KW"/>
</dbReference>
<feature type="domain" description="Protein kinase" evidence="10">
    <location>
        <begin position="1"/>
        <end position="297"/>
    </location>
</feature>
<evidence type="ECO:0000256" key="4">
    <source>
        <dbReference type="ARBA" id="ARBA00022741"/>
    </source>
</evidence>
<dbReference type="PANTHER" id="PTHR27003:SF467">
    <property type="entry name" value="PROTEIN KINASE DOMAIN-CONTAINING PROTEIN"/>
    <property type="match status" value="1"/>
</dbReference>
<dbReference type="InterPro" id="IPR025886">
    <property type="entry name" value="PP2-like"/>
</dbReference>
<dbReference type="PROSITE" id="PS00108">
    <property type="entry name" value="PROTEIN_KINASE_ST"/>
    <property type="match status" value="2"/>
</dbReference>
<evidence type="ECO:0000256" key="8">
    <source>
        <dbReference type="PROSITE-ProRule" id="PRU00433"/>
    </source>
</evidence>
<keyword evidence="3 8" id="KW-0479">Metal-binding</keyword>
<dbReference type="GO" id="GO:0009506">
    <property type="term" value="C:plasmodesma"/>
    <property type="evidence" value="ECO:0007669"/>
    <property type="project" value="TreeGrafter"/>
</dbReference>
<feature type="domain" description="Cytochrome c" evidence="11">
    <location>
        <begin position="847"/>
        <end position="964"/>
    </location>
</feature>
<dbReference type="STRING" id="35608.A0A2U1KH23"/>
<dbReference type="GO" id="GO:0005886">
    <property type="term" value="C:plasma membrane"/>
    <property type="evidence" value="ECO:0007669"/>
    <property type="project" value="TreeGrafter"/>
</dbReference>
<dbReference type="Proteomes" id="UP000245207">
    <property type="component" value="Unassembled WGS sequence"/>
</dbReference>
<dbReference type="Gene3D" id="1.10.510.10">
    <property type="entry name" value="Transferase(Phosphotransferase) domain 1"/>
    <property type="match status" value="2"/>
</dbReference>
<dbReference type="InterPro" id="IPR001245">
    <property type="entry name" value="Ser-Thr/Tyr_kinase_cat_dom"/>
</dbReference>
<keyword evidence="6 9" id="KW-0067">ATP-binding</keyword>
<keyword evidence="5" id="KW-0418">Kinase</keyword>
<feature type="binding site" evidence="9">
    <location>
        <position position="350"/>
    </location>
    <ligand>
        <name>ATP</name>
        <dbReference type="ChEBI" id="CHEBI:30616"/>
    </ligand>
</feature>
<dbReference type="Gene3D" id="3.30.200.20">
    <property type="entry name" value="Phosphorylase Kinase, domain 1"/>
    <property type="match status" value="2"/>
</dbReference>
<dbReference type="InterPro" id="IPR000719">
    <property type="entry name" value="Prot_kinase_dom"/>
</dbReference>
<dbReference type="InterPro" id="IPR008271">
    <property type="entry name" value="Ser/Thr_kinase_AS"/>
</dbReference>
<keyword evidence="13" id="KW-1185">Reference proteome</keyword>
<dbReference type="GO" id="GO:0020037">
    <property type="term" value="F:heme binding"/>
    <property type="evidence" value="ECO:0007669"/>
    <property type="project" value="InterPro"/>
</dbReference>
<dbReference type="PROSITE" id="PS51007">
    <property type="entry name" value="CYTC"/>
    <property type="match status" value="1"/>
</dbReference>
<evidence type="ECO:0000256" key="3">
    <source>
        <dbReference type="ARBA" id="ARBA00022723"/>
    </source>
</evidence>
<dbReference type="GO" id="GO:0009055">
    <property type="term" value="F:electron transfer activity"/>
    <property type="evidence" value="ECO:0007669"/>
    <property type="project" value="InterPro"/>
</dbReference>
<keyword evidence="8" id="KW-0349">Heme</keyword>
<evidence type="ECO:0000259" key="10">
    <source>
        <dbReference type="PROSITE" id="PS50011"/>
    </source>
</evidence>
<dbReference type="GO" id="GO:0004714">
    <property type="term" value="F:transmembrane receptor protein tyrosine kinase activity"/>
    <property type="evidence" value="ECO:0007669"/>
    <property type="project" value="InterPro"/>
</dbReference>
<dbReference type="PROSITE" id="PS50011">
    <property type="entry name" value="PROTEIN_KINASE_DOM"/>
    <property type="match status" value="2"/>
</dbReference>
<evidence type="ECO:0000256" key="1">
    <source>
        <dbReference type="ARBA" id="ARBA00022527"/>
    </source>
</evidence>
<evidence type="ECO:0000256" key="2">
    <source>
        <dbReference type="ARBA" id="ARBA00022679"/>
    </source>
</evidence>
<gene>
    <name evidence="12" type="ORF">CTI12_AA603900</name>
</gene>
<keyword evidence="1" id="KW-0723">Serine/threonine-protein kinase</keyword>
<evidence type="ECO:0000256" key="9">
    <source>
        <dbReference type="PROSITE-ProRule" id="PRU10141"/>
    </source>
</evidence>
<sequence>MAIFVVVGWGGFGGVYRAELFHVDVRKYVGKKESLVELYGYPRRKGKVALKRREITSDQGRKEFWKEIDVLSGLNHQNIISLVGFCYEYGEMIIIYDYASKGSFEKYIRNVQNLKWEQRLQICIDAAQGLNYLHNHHIVHRDVKSPNILLGDSLEGMIGDVGLSLTVKDTDSQLSNITPVGTGGYVDPKYLKRGILSKQSDIYSFGVVLLEVLCGRFATTSGKVKDDRASLVDMAECHLSNNQPSQIIGDYLRKDLKNDKFLDSVKTFAAITHECLHSTETHRLTMADVLKELKKALTVHSIGSEPFSLEEIKSATNHFSKEHVIGSGASGKIYKGELSFSKKSIPVAMKRLDRAHSYEEGAFLKEVVKLSRYVHENIITLRGFCEEDDEKIIIMDHASNRSLDKHLDKSTVTWGIRLKISIEAAKGLNHIHSFEEDQDIVHGDIKSSNILLDHDWKATISDFIISKSHGTLGYADPQYSSRRLAIDKVEKYSHPTLRQIIDERDGVKDVFLAWMAARCFEENKLDALIFDDLMEQTDAKSIDVVSKVGYQCLQKDQEKRPTMALVIQDLEKALNIHEEWECEQKLPKDYEEIMKMIEHPESQVTTKKDLFSLFVSGICLDNGNVWLSLSEDGKVKEMISATTFSYENCWSSKLKVLENSRFGTVAKISDTFNLKIPIKIKTQFLSLGVIYGAYLVFKFCDPKRVSSKLYVNLRYRTASGTLNSCIAERRDGDWMMIELCRFRNYDQVIDFEVQLKRFCGHPCGNGPIFIDGIEFRPINNAYSLSTLAYGHPSLQVDHEESVDRSINADSRVNWEKQSPSDYQEIMKRSDVLTMTKEDLDKLLSTGVLIDNGKKLFSLNKVNCKKCHMLPAKAVINNSPDAKFTKCPSSTMPRFEEVVELQRHQAFSIKCDIETKMLSPDTAYACYLVFQLPENCEGLKCPVKARDRLNKNNKEDTIIYLRAPGPIDLYRDKRVPKNREDGWMEVRVWEFVYNNEIKDNYIPMELKLYAKCWE</sequence>
<proteinExistence type="predicted"/>
<evidence type="ECO:0000313" key="13">
    <source>
        <dbReference type="Proteomes" id="UP000245207"/>
    </source>
</evidence>
<name>A0A2U1KH23_ARTAN</name>
<keyword evidence="7 8" id="KW-0408">Iron</keyword>
<dbReference type="PROSITE" id="PS00107">
    <property type="entry name" value="PROTEIN_KINASE_ATP"/>
    <property type="match status" value="2"/>
</dbReference>
<evidence type="ECO:0000256" key="7">
    <source>
        <dbReference type="ARBA" id="ARBA00023004"/>
    </source>
</evidence>
<dbReference type="AlphaFoldDB" id="A0A2U1KH23"/>
<dbReference type="GO" id="GO:0046872">
    <property type="term" value="F:metal ion binding"/>
    <property type="evidence" value="ECO:0007669"/>
    <property type="project" value="UniProtKB-KW"/>
</dbReference>
<dbReference type="Pfam" id="PF07714">
    <property type="entry name" value="PK_Tyr_Ser-Thr"/>
    <property type="match status" value="2"/>
</dbReference>
<evidence type="ECO:0000313" key="12">
    <source>
        <dbReference type="EMBL" id="PWA36042.1"/>
    </source>
</evidence>
<dbReference type="PANTHER" id="PTHR27003">
    <property type="entry name" value="OS07G0166700 PROTEIN"/>
    <property type="match status" value="1"/>
</dbReference>